<name>A0ABN8HMR5_9BACT</name>
<reference evidence="1 2" key="1">
    <citation type="submission" date="2022-03" db="EMBL/GenBank/DDBJ databases">
        <authorList>
            <person name="Koch H."/>
        </authorList>
    </citation>
    <scope>NUCLEOTIDE SEQUENCE [LARGE SCALE GENOMIC DNA]</scope>
    <source>
        <strain evidence="1 2">G1</strain>
    </source>
</reference>
<dbReference type="Gene3D" id="1.25.40.10">
    <property type="entry name" value="Tetratricopeptide repeat domain"/>
    <property type="match status" value="1"/>
</dbReference>
<dbReference type="SUPFAM" id="SSF48452">
    <property type="entry name" value="TPR-like"/>
    <property type="match status" value="1"/>
</dbReference>
<dbReference type="InterPro" id="IPR011990">
    <property type="entry name" value="TPR-like_helical_dom_sf"/>
</dbReference>
<dbReference type="Proteomes" id="UP001295463">
    <property type="component" value="Chromosome"/>
</dbReference>
<dbReference type="RefSeq" id="WP_305733262.1">
    <property type="nucleotide sequence ID" value="NZ_OW150024.1"/>
</dbReference>
<gene>
    <name evidence="1" type="ORF">GEAMG1_2680</name>
</gene>
<keyword evidence="2" id="KW-1185">Reference proteome</keyword>
<organism evidence="1 2">
    <name type="scientific">Trichlorobacter ammonificans</name>
    <dbReference type="NCBI Taxonomy" id="2916410"/>
    <lineage>
        <taxon>Bacteria</taxon>
        <taxon>Pseudomonadati</taxon>
        <taxon>Thermodesulfobacteriota</taxon>
        <taxon>Desulfuromonadia</taxon>
        <taxon>Geobacterales</taxon>
        <taxon>Geobacteraceae</taxon>
        <taxon>Trichlorobacter</taxon>
    </lineage>
</organism>
<accession>A0ABN8HMR5</accession>
<evidence type="ECO:0000313" key="1">
    <source>
        <dbReference type="EMBL" id="CAH2032516.1"/>
    </source>
</evidence>
<evidence type="ECO:0000313" key="2">
    <source>
        <dbReference type="Proteomes" id="UP001295463"/>
    </source>
</evidence>
<sequence length="295" mass="32941">MQQQPPTPIEGVRYFQPAEGFRLAGRDGLVDLAWGDLPIPLQEADYVAALANGTPDYDQVGRGLYHALRRNPDCANAARYADVLQQAYPHIIAEIGGEAIMLDAREVDLPYLDRKVSLLRIMTLITPDNAGLWREIGRTLMERGGRLEATHLAVQSWYGAEKYLARALALDPDDLHTCYQYGEVSYILGRYEEALAQWEGLLERCSGAERRNLEGRIAAIRAGERPLVPPVDYLTALSVAFEQHQAGDIHEAAAIVEDVLADPVFCAQFPLVEMHRFLEQCHRSLEQSGMLQGRC</sequence>
<proteinExistence type="predicted"/>
<dbReference type="EMBL" id="OW150024">
    <property type="protein sequence ID" value="CAH2032516.1"/>
    <property type="molecule type" value="Genomic_DNA"/>
</dbReference>
<protein>
    <submittedName>
        <fullName evidence="1">TPR repeat-containing protein</fullName>
    </submittedName>
</protein>